<organism evidence="4 5">
    <name type="scientific">Anaeramoeba ignava</name>
    <name type="common">Anaerobic marine amoeba</name>
    <dbReference type="NCBI Taxonomy" id="1746090"/>
    <lineage>
        <taxon>Eukaryota</taxon>
        <taxon>Metamonada</taxon>
        <taxon>Anaeramoebidae</taxon>
        <taxon>Anaeramoeba</taxon>
    </lineage>
</organism>
<keyword evidence="1" id="KW-0378">Hydrolase</keyword>
<dbReference type="SUPFAM" id="SSF56601">
    <property type="entry name" value="beta-lactamase/transpeptidase-like"/>
    <property type="match status" value="1"/>
</dbReference>
<dbReference type="AlphaFoldDB" id="A0A9Q0LWL1"/>
<dbReference type="InterPro" id="IPR001466">
    <property type="entry name" value="Beta-lactam-related"/>
</dbReference>
<protein>
    <submittedName>
        <fullName evidence="4">D-alanyl-d-alanine carboxypeptidase-related</fullName>
    </submittedName>
</protein>
<gene>
    <name evidence="4" type="ORF">M0811_14711</name>
</gene>
<feature type="signal peptide" evidence="2">
    <location>
        <begin position="1"/>
        <end position="18"/>
    </location>
</feature>
<name>A0A9Q0LWL1_ANAIG</name>
<dbReference type="Pfam" id="PF00144">
    <property type="entry name" value="Beta-lactamase"/>
    <property type="match status" value="1"/>
</dbReference>
<dbReference type="GO" id="GO:0004180">
    <property type="term" value="F:carboxypeptidase activity"/>
    <property type="evidence" value="ECO:0007669"/>
    <property type="project" value="UniProtKB-KW"/>
</dbReference>
<proteinExistence type="predicted"/>
<evidence type="ECO:0000259" key="3">
    <source>
        <dbReference type="Pfam" id="PF00144"/>
    </source>
</evidence>
<dbReference type="InterPro" id="IPR012338">
    <property type="entry name" value="Beta-lactam/transpept-like"/>
</dbReference>
<dbReference type="PANTHER" id="PTHR43283">
    <property type="entry name" value="BETA-LACTAMASE-RELATED"/>
    <property type="match status" value="1"/>
</dbReference>
<accession>A0A9Q0LWL1</accession>
<keyword evidence="2" id="KW-0732">Signal</keyword>
<dbReference type="Proteomes" id="UP001149090">
    <property type="component" value="Unassembled WGS sequence"/>
</dbReference>
<dbReference type="Gene3D" id="3.40.710.10">
    <property type="entry name" value="DD-peptidase/beta-lactamase superfamily"/>
    <property type="match status" value="1"/>
</dbReference>
<evidence type="ECO:0000256" key="2">
    <source>
        <dbReference type="SAM" id="SignalP"/>
    </source>
</evidence>
<dbReference type="OMA" id="AGWAVRY"/>
<dbReference type="InterPro" id="IPR050789">
    <property type="entry name" value="Diverse_Enzym_Activities"/>
</dbReference>
<evidence type="ECO:0000256" key="1">
    <source>
        <dbReference type="ARBA" id="ARBA00022801"/>
    </source>
</evidence>
<comment type="caution">
    <text evidence="4">The sequence shown here is derived from an EMBL/GenBank/DDBJ whole genome shotgun (WGS) entry which is preliminary data.</text>
</comment>
<sequence length="428" mass="48350">MKIGLILFVFLIIGFIYGYDWTPVDQVLENAVKEKAFPGCTALVGSSEGVIYAKPFGYYTYGLPAPVTHTNPAVQMDTMYDLASLTKVVATTTAVMQFYQRGELDLNTKLIDPKLLGEKYNNNGKDQITVRNLLLHNAGFPPDPVPDYWNKTFGCPEAQKYYPPEDFNCRAKIYSSVMTQTLIYPTGSKYIYSDLSMITMMYVVGKLAHDLKYITPEDLDPICVANSSINVNDLNGLEQCYYEAYVRIFVLSPLNTQRTMFRPNVSLWGDCSPTENDTWFRHQVIEGFVHDGNAYIMGGISGHAGLFSISQDLGYLMEKLVFAPEDSNYVNKTTVELFTTIYNETQSSRALGWDTNLENYYCGDLSQKTFCHTGFTGTSICADPTRKLYAILLTARVYPTRENNLIRKVRTQFGTAVQQVFDQDEKNN</sequence>
<evidence type="ECO:0000313" key="4">
    <source>
        <dbReference type="EMBL" id="KAJ5078758.1"/>
    </source>
</evidence>
<keyword evidence="4" id="KW-0645">Protease</keyword>
<dbReference type="OrthoDB" id="5946976at2759"/>
<keyword evidence="4" id="KW-0121">Carboxypeptidase</keyword>
<feature type="domain" description="Beta-lactamase-related" evidence="3">
    <location>
        <begin position="24"/>
        <end position="404"/>
    </location>
</feature>
<reference evidence="4" key="1">
    <citation type="submission" date="2022-10" db="EMBL/GenBank/DDBJ databases">
        <title>Novel sulphate-reducing endosymbionts in the free-living metamonad Anaeramoeba.</title>
        <authorList>
            <person name="Jerlstrom-Hultqvist J."/>
            <person name="Cepicka I."/>
            <person name="Gallot-Lavallee L."/>
            <person name="Salas-Leiva D."/>
            <person name="Curtis B.A."/>
            <person name="Zahonova K."/>
            <person name="Pipaliya S."/>
            <person name="Dacks J."/>
            <person name="Roger A.J."/>
        </authorList>
    </citation>
    <scope>NUCLEOTIDE SEQUENCE</scope>
    <source>
        <strain evidence="4">BMAN</strain>
    </source>
</reference>
<feature type="chain" id="PRO_5040469443" evidence="2">
    <location>
        <begin position="19"/>
        <end position="428"/>
    </location>
</feature>
<evidence type="ECO:0000313" key="5">
    <source>
        <dbReference type="Proteomes" id="UP001149090"/>
    </source>
</evidence>
<dbReference type="EMBL" id="JAPDFW010000045">
    <property type="protein sequence ID" value="KAJ5078758.1"/>
    <property type="molecule type" value="Genomic_DNA"/>
</dbReference>
<dbReference type="PANTHER" id="PTHR43283:SF11">
    <property type="entry name" value="BETA-LACTAMASE-RELATED DOMAIN-CONTAINING PROTEIN"/>
    <property type="match status" value="1"/>
</dbReference>
<keyword evidence="5" id="KW-1185">Reference proteome</keyword>